<comment type="caution">
    <text evidence="1">The sequence shown here is derived from an EMBL/GenBank/DDBJ whole genome shotgun (WGS) entry which is preliminary data.</text>
</comment>
<accession>A0AAV9D1A4</accession>
<dbReference type="EMBL" id="JAUJYO010000016">
    <property type="protein sequence ID" value="KAK1294579.1"/>
    <property type="molecule type" value="Genomic_DNA"/>
</dbReference>
<organism evidence="1 2">
    <name type="scientific">Acorus calamus</name>
    <name type="common">Sweet flag</name>
    <dbReference type="NCBI Taxonomy" id="4465"/>
    <lineage>
        <taxon>Eukaryota</taxon>
        <taxon>Viridiplantae</taxon>
        <taxon>Streptophyta</taxon>
        <taxon>Embryophyta</taxon>
        <taxon>Tracheophyta</taxon>
        <taxon>Spermatophyta</taxon>
        <taxon>Magnoliopsida</taxon>
        <taxon>Liliopsida</taxon>
        <taxon>Acoraceae</taxon>
        <taxon>Acorus</taxon>
    </lineage>
</organism>
<sequence>MRSGFGLPPCMRRRDFPITHQSRVTWGGNHVVTRLGSREVHGLWRKTRSSSTSSSTMAYIAGDLSLSSPVDKNILSSMKHQGVDEVREEL</sequence>
<proteinExistence type="predicted"/>
<name>A0AAV9D1A4_ACOCL</name>
<reference evidence="1" key="1">
    <citation type="journal article" date="2023" name="Nat. Commun.">
        <title>Diploid and tetraploid genomes of Acorus and the evolution of monocots.</title>
        <authorList>
            <person name="Ma L."/>
            <person name="Liu K.W."/>
            <person name="Li Z."/>
            <person name="Hsiao Y.Y."/>
            <person name="Qi Y."/>
            <person name="Fu T."/>
            <person name="Tang G.D."/>
            <person name="Zhang D."/>
            <person name="Sun W.H."/>
            <person name="Liu D.K."/>
            <person name="Li Y."/>
            <person name="Chen G.Z."/>
            <person name="Liu X.D."/>
            <person name="Liao X.Y."/>
            <person name="Jiang Y.T."/>
            <person name="Yu X."/>
            <person name="Hao Y."/>
            <person name="Huang J."/>
            <person name="Zhao X.W."/>
            <person name="Ke S."/>
            <person name="Chen Y.Y."/>
            <person name="Wu W.L."/>
            <person name="Hsu J.L."/>
            <person name="Lin Y.F."/>
            <person name="Huang M.D."/>
            <person name="Li C.Y."/>
            <person name="Huang L."/>
            <person name="Wang Z.W."/>
            <person name="Zhao X."/>
            <person name="Zhong W.Y."/>
            <person name="Peng D.H."/>
            <person name="Ahmad S."/>
            <person name="Lan S."/>
            <person name="Zhang J.S."/>
            <person name="Tsai W.C."/>
            <person name="Van de Peer Y."/>
            <person name="Liu Z.J."/>
        </authorList>
    </citation>
    <scope>NUCLEOTIDE SEQUENCE</scope>
    <source>
        <strain evidence="1">CP</strain>
    </source>
</reference>
<reference evidence="1" key="2">
    <citation type="submission" date="2023-06" db="EMBL/GenBank/DDBJ databases">
        <authorList>
            <person name="Ma L."/>
            <person name="Liu K.-W."/>
            <person name="Li Z."/>
            <person name="Hsiao Y.-Y."/>
            <person name="Qi Y."/>
            <person name="Fu T."/>
            <person name="Tang G."/>
            <person name="Zhang D."/>
            <person name="Sun W.-H."/>
            <person name="Liu D.-K."/>
            <person name="Li Y."/>
            <person name="Chen G.-Z."/>
            <person name="Liu X.-D."/>
            <person name="Liao X.-Y."/>
            <person name="Jiang Y.-T."/>
            <person name="Yu X."/>
            <person name="Hao Y."/>
            <person name="Huang J."/>
            <person name="Zhao X.-W."/>
            <person name="Ke S."/>
            <person name="Chen Y.-Y."/>
            <person name="Wu W.-L."/>
            <person name="Hsu J.-L."/>
            <person name="Lin Y.-F."/>
            <person name="Huang M.-D."/>
            <person name="Li C.-Y."/>
            <person name="Huang L."/>
            <person name="Wang Z.-W."/>
            <person name="Zhao X."/>
            <person name="Zhong W.-Y."/>
            <person name="Peng D.-H."/>
            <person name="Ahmad S."/>
            <person name="Lan S."/>
            <person name="Zhang J.-S."/>
            <person name="Tsai W.-C."/>
            <person name="Van De Peer Y."/>
            <person name="Liu Z.-J."/>
        </authorList>
    </citation>
    <scope>NUCLEOTIDE SEQUENCE</scope>
    <source>
        <strain evidence="1">CP</strain>
        <tissue evidence="1">Leaves</tissue>
    </source>
</reference>
<keyword evidence="2" id="KW-1185">Reference proteome</keyword>
<evidence type="ECO:0000313" key="1">
    <source>
        <dbReference type="EMBL" id="KAK1294579.1"/>
    </source>
</evidence>
<dbReference type="AlphaFoldDB" id="A0AAV9D1A4"/>
<gene>
    <name evidence="1" type="ORF">QJS10_CPA16g00270</name>
</gene>
<evidence type="ECO:0000313" key="2">
    <source>
        <dbReference type="Proteomes" id="UP001180020"/>
    </source>
</evidence>
<dbReference type="Proteomes" id="UP001180020">
    <property type="component" value="Unassembled WGS sequence"/>
</dbReference>
<protein>
    <submittedName>
        <fullName evidence="1">Uncharacterized protein</fullName>
    </submittedName>
</protein>